<evidence type="ECO:0000313" key="2">
    <source>
        <dbReference type="Proteomes" id="UP000886744"/>
    </source>
</evidence>
<dbReference type="Proteomes" id="UP000886744">
    <property type="component" value="Unassembled WGS sequence"/>
</dbReference>
<gene>
    <name evidence="1" type="ORF">IAC94_02545</name>
</gene>
<dbReference type="PROSITE" id="PS51257">
    <property type="entry name" value="PROKAR_LIPOPROTEIN"/>
    <property type="match status" value="1"/>
</dbReference>
<sequence length="147" mass="16601">MNRTAEYTAVIIFLLLLAVPMLSSCEGTVIEIDSPEKEIFLKENREGIYRGGRSLFVFDERRHQKAVNLSRIQYRIQTDVQDTCLNITLDAIPGSAGVHIATSIDFRSPGDLISSMSRLECSRLDDDKLWLWSPESLTGIIISRPEN</sequence>
<dbReference type="AlphaFoldDB" id="A0A9D1E0W2"/>
<comment type="caution">
    <text evidence="1">The sequence shown here is derived from an EMBL/GenBank/DDBJ whole genome shotgun (WGS) entry which is preliminary data.</text>
</comment>
<protein>
    <recommendedName>
        <fullName evidence="3">Lipoprotein</fullName>
    </recommendedName>
</protein>
<organism evidence="1 2">
    <name type="scientific">Candidatus Coprenecus avistercoris</name>
    <dbReference type="NCBI Taxonomy" id="2840730"/>
    <lineage>
        <taxon>Bacteria</taxon>
        <taxon>Pseudomonadati</taxon>
        <taxon>Bacteroidota</taxon>
        <taxon>Bacteroidia</taxon>
        <taxon>Bacteroidales</taxon>
        <taxon>Rikenellaceae</taxon>
        <taxon>Rikenellaceae incertae sedis</taxon>
        <taxon>Candidatus Coprenecus</taxon>
    </lineage>
</organism>
<dbReference type="EMBL" id="DVHI01000032">
    <property type="protein sequence ID" value="HIR62389.1"/>
    <property type="molecule type" value="Genomic_DNA"/>
</dbReference>
<accession>A0A9D1E0W2</accession>
<evidence type="ECO:0000313" key="1">
    <source>
        <dbReference type="EMBL" id="HIR62389.1"/>
    </source>
</evidence>
<evidence type="ECO:0008006" key="3">
    <source>
        <dbReference type="Google" id="ProtNLM"/>
    </source>
</evidence>
<proteinExistence type="predicted"/>
<reference evidence="1" key="1">
    <citation type="submission" date="2020-10" db="EMBL/GenBank/DDBJ databases">
        <authorList>
            <person name="Gilroy R."/>
        </authorList>
    </citation>
    <scope>NUCLEOTIDE SEQUENCE</scope>
    <source>
        <strain evidence="1">ChiHjej13B12-12457</strain>
    </source>
</reference>
<reference evidence="1" key="2">
    <citation type="journal article" date="2021" name="PeerJ">
        <title>Extensive microbial diversity within the chicken gut microbiome revealed by metagenomics and culture.</title>
        <authorList>
            <person name="Gilroy R."/>
            <person name="Ravi A."/>
            <person name="Getino M."/>
            <person name="Pursley I."/>
            <person name="Horton D.L."/>
            <person name="Alikhan N.F."/>
            <person name="Baker D."/>
            <person name="Gharbi K."/>
            <person name="Hall N."/>
            <person name="Watson M."/>
            <person name="Adriaenssens E.M."/>
            <person name="Foster-Nyarko E."/>
            <person name="Jarju S."/>
            <person name="Secka A."/>
            <person name="Antonio M."/>
            <person name="Oren A."/>
            <person name="Chaudhuri R.R."/>
            <person name="La Ragione R."/>
            <person name="Hildebrand F."/>
            <person name="Pallen M.J."/>
        </authorList>
    </citation>
    <scope>NUCLEOTIDE SEQUENCE</scope>
    <source>
        <strain evidence="1">ChiHjej13B12-12457</strain>
    </source>
</reference>
<name>A0A9D1E0W2_9BACT</name>